<dbReference type="InterPro" id="IPR036291">
    <property type="entry name" value="NAD(P)-bd_dom_sf"/>
</dbReference>
<dbReference type="EMBL" id="JAGVWF010000082">
    <property type="protein sequence ID" value="MBS3059826.1"/>
    <property type="molecule type" value="Genomic_DNA"/>
</dbReference>
<proteinExistence type="inferred from homology"/>
<dbReference type="PANTHER" id="PTHR43725">
    <property type="entry name" value="UDP-GLUCOSE 4-EPIMERASE"/>
    <property type="match status" value="1"/>
</dbReference>
<dbReference type="InterPro" id="IPR001509">
    <property type="entry name" value="Epimerase_deHydtase"/>
</dbReference>
<dbReference type="Gene3D" id="3.40.50.720">
    <property type="entry name" value="NAD(P)-binding Rossmann-like Domain"/>
    <property type="match status" value="1"/>
</dbReference>
<accession>A0A8T4LA62</accession>
<reference evidence="4" key="1">
    <citation type="submission" date="2021-03" db="EMBL/GenBank/DDBJ databases">
        <authorList>
            <person name="Jaffe A."/>
        </authorList>
    </citation>
    <scope>NUCLEOTIDE SEQUENCE</scope>
    <source>
        <strain evidence="4">RIFCSPHIGHO2_01_FULL_GW2011_AR10_43_9</strain>
    </source>
</reference>
<evidence type="ECO:0000313" key="4">
    <source>
        <dbReference type="EMBL" id="MBS3059826.1"/>
    </source>
</evidence>
<dbReference type="Proteomes" id="UP000683213">
    <property type="component" value="Unassembled WGS sequence"/>
</dbReference>
<dbReference type="SUPFAM" id="SSF51735">
    <property type="entry name" value="NAD(P)-binding Rossmann-fold domains"/>
    <property type="match status" value="1"/>
</dbReference>
<dbReference type="Pfam" id="PF01370">
    <property type="entry name" value="Epimerase"/>
    <property type="match status" value="1"/>
</dbReference>
<sequence>MSKKILVTGGAGFIGSHLVDGLVKEGHEVRVLDNLDKQVHVSGKKPDFLNKKAEFVQGDVRNKENIAKALEGVEAVFHFASTVGVGQSMYEINYYVDTNNGGTANLMEWIVNKENEVKKIIVAASMSSYGEGLYKCEKCGLVEPEIRGTEQLNKKKWELLCKTCGSVLRPVPTPESKTQHCNSIYALTKKDQEEMVLMLGKAYGIPSVALRFFNVYGTRQQLSNPYTGVAAIFMSRIMNKQQPVVYEDGMQTRDFISVHDVVEANILALNSKKADYGAFNVGSGKAYSIKGVAETIAKAYGSNIKPKVLNTFRKGDVRHCYADTSKIRRALGFEPKVSLEQGMKELINWSRGVKAEDNFEQAKKELLKRGLI</sequence>
<protein>
    <submittedName>
        <fullName evidence="4">SDR family NAD(P)-dependent oxidoreductase</fullName>
    </submittedName>
</protein>
<organism evidence="4 5">
    <name type="scientific">Candidatus Iainarchaeum sp</name>
    <dbReference type="NCBI Taxonomy" id="3101447"/>
    <lineage>
        <taxon>Archaea</taxon>
        <taxon>Candidatus Iainarchaeota</taxon>
        <taxon>Candidatus Iainarchaeia</taxon>
        <taxon>Candidatus Iainarchaeales</taxon>
        <taxon>Candidatus Iainarchaeaceae</taxon>
        <taxon>Candidatus Iainarchaeum</taxon>
    </lineage>
</organism>
<evidence type="ECO:0000259" key="3">
    <source>
        <dbReference type="Pfam" id="PF16363"/>
    </source>
</evidence>
<dbReference type="PANTHER" id="PTHR43725:SF53">
    <property type="entry name" value="UDP-ARABINOSE 4-EPIMERASE 1"/>
    <property type="match status" value="1"/>
</dbReference>
<reference evidence="4" key="2">
    <citation type="submission" date="2021-05" db="EMBL/GenBank/DDBJ databases">
        <title>Protein family content uncovers lineage relationships and bacterial pathway maintenance mechanisms in DPANN archaea.</title>
        <authorList>
            <person name="Castelle C.J."/>
            <person name="Meheust R."/>
            <person name="Jaffe A.L."/>
            <person name="Seitz K."/>
            <person name="Gong X."/>
            <person name="Baker B.J."/>
            <person name="Banfield J.F."/>
        </authorList>
    </citation>
    <scope>NUCLEOTIDE SEQUENCE</scope>
    <source>
        <strain evidence="4">RIFCSPHIGHO2_01_FULL_GW2011_AR10_43_9</strain>
    </source>
</reference>
<dbReference type="InterPro" id="IPR016040">
    <property type="entry name" value="NAD(P)-bd_dom"/>
</dbReference>
<evidence type="ECO:0000256" key="1">
    <source>
        <dbReference type="ARBA" id="ARBA00007637"/>
    </source>
</evidence>
<evidence type="ECO:0000313" key="5">
    <source>
        <dbReference type="Proteomes" id="UP000683213"/>
    </source>
</evidence>
<dbReference type="PRINTS" id="PR01713">
    <property type="entry name" value="NUCEPIMERASE"/>
</dbReference>
<gene>
    <name evidence="4" type="ORF">J4224_05390</name>
</gene>
<comment type="caution">
    <text evidence="4">The sequence shown here is derived from an EMBL/GenBank/DDBJ whole genome shotgun (WGS) entry which is preliminary data.</text>
</comment>
<name>A0A8T4LA62_9ARCH</name>
<feature type="domain" description="NAD(P)-binding" evidence="3">
    <location>
        <begin position="170"/>
        <end position="345"/>
    </location>
</feature>
<dbReference type="AlphaFoldDB" id="A0A8T4LA62"/>
<comment type="similarity">
    <text evidence="1">Belongs to the NAD(P)-dependent epimerase/dehydratase family.</text>
</comment>
<feature type="domain" description="NAD-dependent epimerase/dehydratase" evidence="2">
    <location>
        <begin position="5"/>
        <end position="133"/>
    </location>
</feature>
<dbReference type="Pfam" id="PF16363">
    <property type="entry name" value="GDP_Man_Dehyd"/>
    <property type="match status" value="1"/>
</dbReference>
<evidence type="ECO:0000259" key="2">
    <source>
        <dbReference type="Pfam" id="PF01370"/>
    </source>
</evidence>